<evidence type="ECO:0000256" key="5">
    <source>
        <dbReference type="ARBA" id="ARBA00022723"/>
    </source>
</evidence>
<evidence type="ECO:0000256" key="6">
    <source>
        <dbReference type="ARBA" id="ARBA00022801"/>
    </source>
</evidence>
<dbReference type="Gene3D" id="3.20.20.140">
    <property type="entry name" value="Metal-dependent hydrolases"/>
    <property type="match status" value="1"/>
</dbReference>
<feature type="binding site" evidence="8">
    <location>
        <position position="320"/>
    </location>
    <ligand>
        <name>Zn(2+)</name>
        <dbReference type="ChEBI" id="CHEBI:29105"/>
        <label>1</label>
    </ligand>
</feature>
<keyword evidence="6 8" id="KW-0378">Hydrolase</keyword>
<dbReference type="InterPro" id="IPR050138">
    <property type="entry name" value="DHOase/Allantoinase_Hydrolase"/>
</dbReference>
<feature type="binding site" description="via carbamate group" evidence="8">
    <location>
        <position position="152"/>
    </location>
    <ligand>
        <name>Zn(2+)</name>
        <dbReference type="ChEBI" id="CHEBI:29105"/>
        <label>1</label>
    </ligand>
</feature>
<dbReference type="EMBL" id="JASKHM010000001">
    <property type="protein sequence ID" value="MEQ4480792.1"/>
    <property type="molecule type" value="Genomic_DNA"/>
</dbReference>
<keyword evidence="5 8" id="KW-0479">Metal-binding</keyword>
<evidence type="ECO:0000313" key="10">
    <source>
        <dbReference type="EMBL" id="MEQ4480792.1"/>
    </source>
</evidence>
<evidence type="ECO:0000256" key="8">
    <source>
        <dbReference type="HAMAP-Rule" id="MF_01645"/>
    </source>
</evidence>
<comment type="subunit">
    <text evidence="3 8">Homotetramer.</text>
</comment>
<dbReference type="EC" id="3.5.2.5" evidence="8"/>
<dbReference type="InterPro" id="IPR006680">
    <property type="entry name" value="Amidohydro-rel"/>
</dbReference>
<proteinExistence type="inferred from homology"/>
<organism evidence="10 11">
    <name type="scientific">Cohnella silvisoli</name>
    <dbReference type="NCBI Taxonomy" id="2873699"/>
    <lineage>
        <taxon>Bacteria</taxon>
        <taxon>Bacillati</taxon>
        <taxon>Bacillota</taxon>
        <taxon>Bacilli</taxon>
        <taxon>Bacillales</taxon>
        <taxon>Paenibacillaceae</taxon>
        <taxon>Cohnella</taxon>
    </lineage>
</organism>
<gene>
    <name evidence="8 10" type="primary">allB</name>
    <name evidence="10" type="ORF">QJS35_00145</name>
</gene>
<evidence type="ECO:0000256" key="7">
    <source>
        <dbReference type="ARBA" id="ARBA00022833"/>
    </source>
</evidence>
<dbReference type="PROSITE" id="PS00482">
    <property type="entry name" value="DIHYDROOROTASE_1"/>
    <property type="match status" value="1"/>
</dbReference>
<comment type="PTM">
    <text evidence="8">Carboxylation allows a single lysine to coordinate two zinc ions.</text>
</comment>
<comment type="similarity">
    <text evidence="8">Belongs to the metallo-dependent hydrolases superfamily. Allantoinase family.</text>
</comment>
<feature type="binding site" evidence="8">
    <location>
        <position position="64"/>
    </location>
    <ligand>
        <name>Zn(2+)</name>
        <dbReference type="ChEBI" id="CHEBI:29105"/>
        <label>1</label>
    </ligand>
</feature>
<evidence type="ECO:0000256" key="3">
    <source>
        <dbReference type="ARBA" id="ARBA00011881"/>
    </source>
</evidence>
<feature type="binding site" evidence="8">
    <location>
        <position position="247"/>
    </location>
    <ligand>
        <name>Zn(2+)</name>
        <dbReference type="ChEBI" id="CHEBI:29105"/>
        <label>2</label>
    </ligand>
</feature>
<evidence type="ECO:0000256" key="1">
    <source>
        <dbReference type="ARBA" id="ARBA00002368"/>
    </source>
</evidence>
<feature type="modified residue" description="N6-carboxylysine" evidence="8">
    <location>
        <position position="152"/>
    </location>
</feature>
<comment type="cofactor">
    <cofactor evidence="8">
        <name>Zn(2+)</name>
        <dbReference type="ChEBI" id="CHEBI:29105"/>
    </cofactor>
    <text evidence="8">Binds 2 Zn(2+) ions per subunit.</text>
</comment>
<dbReference type="GO" id="GO:0004038">
    <property type="term" value="F:allantoinase activity"/>
    <property type="evidence" value="ECO:0007669"/>
    <property type="project" value="UniProtKB-EC"/>
</dbReference>
<dbReference type="InterPro" id="IPR011059">
    <property type="entry name" value="Metal-dep_hydrolase_composite"/>
</dbReference>
<dbReference type="Gene3D" id="2.30.40.10">
    <property type="entry name" value="Urease, subunit C, domain 1"/>
    <property type="match status" value="1"/>
</dbReference>
<evidence type="ECO:0000259" key="9">
    <source>
        <dbReference type="Pfam" id="PF01979"/>
    </source>
</evidence>
<dbReference type="RefSeq" id="WP_232183389.1">
    <property type="nucleotide sequence ID" value="NZ_JAIOAP010000001.1"/>
</dbReference>
<feature type="binding site" evidence="8">
    <location>
        <position position="66"/>
    </location>
    <ligand>
        <name>Zn(2+)</name>
        <dbReference type="ChEBI" id="CHEBI:29105"/>
        <label>1</label>
    </ligand>
</feature>
<dbReference type="Proteomes" id="UP001493487">
    <property type="component" value="Unassembled WGS sequence"/>
</dbReference>
<dbReference type="Pfam" id="PF01979">
    <property type="entry name" value="Amidohydro_1"/>
    <property type="match status" value="1"/>
</dbReference>
<comment type="pathway">
    <text evidence="8">Nitrogen metabolism; (S)-allantoin degradation; allantoate from (S)-allantoin: step 1/1.</text>
</comment>
<dbReference type="InterPro" id="IPR032466">
    <property type="entry name" value="Metal_Hydrolase"/>
</dbReference>
<dbReference type="InterPro" id="IPR047604">
    <property type="entry name" value="Allantoinase_bact"/>
</dbReference>
<dbReference type="SUPFAM" id="SSF51338">
    <property type="entry name" value="Composite domain of metallo-dependent hydrolases"/>
    <property type="match status" value="1"/>
</dbReference>
<dbReference type="PANTHER" id="PTHR43668:SF4">
    <property type="entry name" value="ALLANTOINASE"/>
    <property type="match status" value="1"/>
</dbReference>
<protein>
    <recommendedName>
        <fullName evidence="8">Allantoinase</fullName>
        <ecNumber evidence="8">3.5.2.5</ecNumber>
    </recommendedName>
    <alternativeName>
        <fullName evidence="8">Allantoin-utilizing enzyme</fullName>
    </alternativeName>
</protein>
<keyword evidence="11" id="KW-1185">Reference proteome</keyword>
<accession>A0ABV1KKV2</accession>
<sequence>MQEEIKLDLLVKGGSVVLPDRVTIVDIGIRGGIIVDISPDIQTPSKQTIDAQGLYVMAGVIDAHVHLNEPGLGEWEGFESGSAALAAGGCTTFIDMPLNGIPPTVTIDALNQKLEAARSKGSHVDYALWGGLVPDNLEDLEALADAGVIGFKAFMSSPGERGEGCFKEVDDVALFEGMKIIAGKKKVLAVHAESEEIIIALSGKFNERKKRTVRHFLESRPLAAELDAVRRVLLYAERTDCPLHLVHISSPQAVDIIWDAKQNGVNVTVETCPHYLMFTEDDVEKIGPLAKCAPPIRSAREKEGLWGRIAEGKIDWIASDHSPCPPYMKLGSEKDYFAVWGGISGAQSTLELMFDEGYLTRGLPLPLLSRMLSEAPARRLGLHPRKGRLAVGYDADIVLINPDAPYVLQPEQLLYRHKQSVYTGRSFRCRVTLTMNRGRVVYALDQGVGESLGGEWLRSMPPESTRKRSIL</sequence>
<dbReference type="SUPFAM" id="SSF51556">
    <property type="entry name" value="Metallo-dependent hydrolases"/>
    <property type="match status" value="1"/>
</dbReference>
<evidence type="ECO:0000256" key="2">
    <source>
        <dbReference type="ARBA" id="ARBA00010286"/>
    </source>
</evidence>
<comment type="catalytic activity">
    <reaction evidence="8">
        <text>(S)-allantoin + H2O = allantoate + H(+)</text>
        <dbReference type="Rhea" id="RHEA:17029"/>
        <dbReference type="ChEBI" id="CHEBI:15377"/>
        <dbReference type="ChEBI" id="CHEBI:15378"/>
        <dbReference type="ChEBI" id="CHEBI:15678"/>
        <dbReference type="ChEBI" id="CHEBI:17536"/>
        <dbReference type="EC" id="3.5.2.5"/>
    </reaction>
</comment>
<evidence type="ECO:0000313" key="11">
    <source>
        <dbReference type="Proteomes" id="UP001493487"/>
    </source>
</evidence>
<dbReference type="PANTHER" id="PTHR43668">
    <property type="entry name" value="ALLANTOINASE"/>
    <property type="match status" value="1"/>
</dbReference>
<reference evidence="10 11" key="1">
    <citation type="journal article" date="2023" name="Genome Announc.">
        <title>Pan-Genome Analyses of the Genus Cohnella and Proposal of the Novel Species Cohnella silvisoli sp. nov., Isolated from Forest Soil.</title>
        <authorList>
            <person name="Wang C."/>
            <person name="Mao L."/>
            <person name="Bao G."/>
            <person name="Zhu H."/>
        </authorList>
    </citation>
    <scope>NUCLEOTIDE SEQUENCE [LARGE SCALE GENOMIC DNA]</scope>
    <source>
        <strain evidence="10 11">NL03-T5-1</strain>
    </source>
</reference>
<feature type="domain" description="Amidohydrolase-related" evidence="9">
    <location>
        <begin position="55"/>
        <end position="441"/>
    </location>
</feature>
<name>A0ABV1KKV2_9BACL</name>
<comment type="function">
    <text evidence="8">Catalyzes the conversion of allantoin (5-ureidohydantoin) to allantoic acid by hydrolytic cleavage of the five-member hydantoin ring.</text>
</comment>
<keyword evidence="7 8" id="KW-0862">Zinc</keyword>
<evidence type="ECO:0000256" key="4">
    <source>
        <dbReference type="ARBA" id="ARBA00022631"/>
    </source>
</evidence>
<dbReference type="InterPro" id="IPR002195">
    <property type="entry name" value="Dihydroorotase_CS"/>
</dbReference>
<dbReference type="NCBIfam" id="TIGR03178">
    <property type="entry name" value="allantoinase"/>
    <property type="match status" value="1"/>
</dbReference>
<keyword evidence="4 8" id="KW-0659">Purine metabolism</keyword>
<comment type="caution">
    <text evidence="10">The sequence shown here is derived from an EMBL/GenBank/DDBJ whole genome shotgun (WGS) entry which is preliminary data.</text>
</comment>
<comment type="function">
    <text evidence="1">Catalyzes the reversible cyclization of carbamoyl aspartate to dihydroorotate.</text>
</comment>
<comment type="similarity">
    <text evidence="2">Belongs to the metallo-dependent hydrolases superfamily. DHOase family. Class I DHOase subfamily.</text>
</comment>
<feature type="binding site" description="via carbamate group" evidence="8">
    <location>
        <position position="152"/>
    </location>
    <ligand>
        <name>Zn(2+)</name>
        <dbReference type="ChEBI" id="CHEBI:29105"/>
        <label>2</label>
    </ligand>
</feature>
<dbReference type="InterPro" id="IPR017593">
    <property type="entry name" value="Allantoinase"/>
</dbReference>
<dbReference type="HAMAP" id="MF_01645">
    <property type="entry name" value="Hydantoinase"/>
    <property type="match status" value="1"/>
</dbReference>
<feature type="binding site" evidence="8">
    <location>
        <position position="191"/>
    </location>
    <ligand>
        <name>Zn(2+)</name>
        <dbReference type="ChEBI" id="CHEBI:29105"/>
        <label>2</label>
    </ligand>
</feature>